<evidence type="ECO:0000313" key="1">
    <source>
        <dbReference type="EMBL" id="KKL81709.1"/>
    </source>
</evidence>
<proteinExistence type="predicted"/>
<dbReference type="AlphaFoldDB" id="A0A0F9F5J3"/>
<comment type="caution">
    <text evidence="1">The sequence shown here is derived from an EMBL/GenBank/DDBJ whole genome shotgun (WGS) entry which is preliminary data.</text>
</comment>
<gene>
    <name evidence="1" type="ORF">LCGC14_1992020</name>
</gene>
<reference evidence="1" key="1">
    <citation type="journal article" date="2015" name="Nature">
        <title>Complex archaea that bridge the gap between prokaryotes and eukaryotes.</title>
        <authorList>
            <person name="Spang A."/>
            <person name="Saw J.H."/>
            <person name="Jorgensen S.L."/>
            <person name="Zaremba-Niedzwiedzka K."/>
            <person name="Martijn J."/>
            <person name="Lind A.E."/>
            <person name="van Eijk R."/>
            <person name="Schleper C."/>
            <person name="Guy L."/>
            <person name="Ettema T.J."/>
        </authorList>
    </citation>
    <scope>NUCLEOTIDE SEQUENCE</scope>
</reference>
<protein>
    <submittedName>
        <fullName evidence="1">Uncharacterized protein</fullName>
    </submittedName>
</protein>
<sequence length="89" mass="10186">MGKFTEEYLNFCLNTNKIALFLVDLKQTEDLLEISPINASFNAKRLDLNFIGKSQSLLIFLVTAVEVYWESVFKTASIKFELDKLDSNS</sequence>
<dbReference type="EMBL" id="LAZR01022483">
    <property type="protein sequence ID" value="KKL81709.1"/>
    <property type="molecule type" value="Genomic_DNA"/>
</dbReference>
<accession>A0A0F9F5J3</accession>
<organism evidence="1">
    <name type="scientific">marine sediment metagenome</name>
    <dbReference type="NCBI Taxonomy" id="412755"/>
    <lineage>
        <taxon>unclassified sequences</taxon>
        <taxon>metagenomes</taxon>
        <taxon>ecological metagenomes</taxon>
    </lineage>
</organism>
<name>A0A0F9F5J3_9ZZZZ</name>